<evidence type="ECO:0000256" key="1">
    <source>
        <dbReference type="ARBA" id="ARBA00011079"/>
    </source>
</evidence>
<dbReference type="Pfam" id="PF05577">
    <property type="entry name" value="Peptidase_S28"/>
    <property type="match status" value="1"/>
</dbReference>
<dbReference type="GO" id="GO:0006508">
    <property type="term" value="P:proteolysis"/>
    <property type="evidence" value="ECO:0007669"/>
    <property type="project" value="UniProtKB-KW"/>
</dbReference>
<sequence>MYEDKEERKVLMSMFKHVYCELNNRYDLPQMILNQFNFQVWPVEKIDNVCKYLLKNTTGAPLNRVLQTTLRFHKDVGKVNYCNPPDLNWRYLMCNFLGNIQTSNASNFDNLTPFSQQLQRSCSETFDSRYTAEFVKEHHRQVSMRYGDNTPDVTKVLSVQGTHDPWRSNSILDDLNDETPVVYVQGANHCLELGEEQDEESPQVLQSKYEILEQLSEWIR</sequence>
<keyword evidence="2" id="KW-0645">Protease</keyword>
<evidence type="ECO:0000256" key="5">
    <source>
        <dbReference type="ARBA" id="ARBA00023180"/>
    </source>
</evidence>
<dbReference type="PANTHER" id="PTHR11010">
    <property type="entry name" value="PROTEASE S28 PRO-X CARBOXYPEPTIDASE-RELATED"/>
    <property type="match status" value="1"/>
</dbReference>
<dbReference type="InterPro" id="IPR029058">
    <property type="entry name" value="AB_hydrolase_fold"/>
</dbReference>
<dbReference type="AlphaFoldDB" id="A0A8K0CJE6"/>
<dbReference type="InterPro" id="IPR008758">
    <property type="entry name" value="Peptidase_S28"/>
</dbReference>
<evidence type="ECO:0000313" key="7">
    <source>
        <dbReference type="Proteomes" id="UP000801492"/>
    </source>
</evidence>
<proteinExistence type="inferred from homology"/>
<dbReference type="Gene3D" id="3.40.50.1820">
    <property type="entry name" value="alpha/beta hydrolase"/>
    <property type="match status" value="1"/>
</dbReference>
<organism evidence="6 7">
    <name type="scientific">Ignelater luminosus</name>
    <name type="common">Cucubano</name>
    <name type="synonym">Pyrophorus luminosus</name>
    <dbReference type="NCBI Taxonomy" id="2038154"/>
    <lineage>
        <taxon>Eukaryota</taxon>
        <taxon>Metazoa</taxon>
        <taxon>Ecdysozoa</taxon>
        <taxon>Arthropoda</taxon>
        <taxon>Hexapoda</taxon>
        <taxon>Insecta</taxon>
        <taxon>Pterygota</taxon>
        <taxon>Neoptera</taxon>
        <taxon>Endopterygota</taxon>
        <taxon>Coleoptera</taxon>
        <taxon>Polyphaga</taxon>
        <taxon>Elateriformia</taxon>
        <taxon>Elateroidea</taxon>
        <taxon>Elateridae</taxon>
        <taxon>Agrypninae</taxon>
        <taxon>Pyrophorini</taxon>
        <taxon>Ignelater</taxon>
    </lineage>
</organism>
<protein>
    <submittedName>
        <fullName evidence="6">Uncharacterized protein</fullName>
    </submittedName>
</protein>
<dbReference type="GO" id="GO:0070008">
    <property type="term" value="F:serine-type exopeptidase activity"/>
    <property type="evidence" value="ECO:0007669"/>
    <property type="project" value="InterPro"/>
</dbReference>
<gene>
    <name evidence="6" type="ORF">ILUMI_18709</name>
</gene>
<keyword evidence="3" id="KW-0732">Signal</keyword>
<evidence type="ECO:0000256" key="2">
    <source>
        <dbReference type="ARBA" id="ARBA00022670"/>
    </source>
</evidence>
<keyword evidence="7" id="KW-1185">Reference proteome</keyword>
<comment type="similarity">
    <text evidence="1">Belongs to the peptidase S28 family.</text>
</comment>
<evidence type="ECO:0000256" key="3">
    <source>
        <dbReference type="ARBA" id="ARBA00022729"/>
    </source>
</evidence>
<keyword evidence="4" id="KW-0378">Hydrolase</keyword>
<dbReference type="Proteomes" id="UP000801492">
    <property type="component" value="Unassembled WGS sequence"/>
</dbReference>
<keyword evidence="5" id="KW-0325">Glycoprotein</keyword>
<evidence type="ECO:0000256" key="4">
    <source>
        <dbReference type="ARBA" id="ARBA00022801"/>
    </source>
</evidence>
<dbReference type="EMBL" id="VTPC01083405">
    <property type="protein sequence ID" value="KAF2887464.1"/>
    <property type="molecule type" value="Genomic_DNA"/>
</dbReference>
<dbReference type="PANTHER" id="PTHR11010:SF38">
    <property type="entry name" value="LYSOSOMAL PRO-X CARBOXYPEPTIDASE"/>
    <property type="match status" value="1"/>
</dbReference>
<accession>A0A8K0CJE6</accession>
<dbReference type="GO" id="GO:0008239">
    <property type="term" value="F:dipeptidyl-peptidase activity"/>
    <property type="evidence" value="ECO:0007669"/>
    <property type="project" value="TreeGrafter"/>
</dbReference>
<name>A0A8K0CJE6_IGNLU</name>
<reference evidence="6" key="1">
    <citation type="submission" date="2019-08" db="EMBL/GenBank/DDBJ databases">
        <title>The genome of the North American firefly Photinus pyralis.</title>
        <authorList>
            <consortium name="Photinus pyralis genome working group"/>
            <person name="Fallon T.R."/>
            <person name="Sander Lower S.E."/>
            <person name="Weng J.-K."/>
        </authorList>
    </citation>
    <scope>NUCLEOTIDE SEQUENCE</scope>
    <source>
        <strain evidence="6">TRF0915ILg1</strain>
        <tissue evidence="6">Whole body</tissue>
    </source>
</reference>
<comment type="caution">
    <text evidence="6">The sequence shown here is derived from an EMBL/GenBank/DDBJ whole genome shotgun (WGS) entry which is preliminary data.</text>
</comment>
<evidence type="ECO:0000313" key="6">
    <source>
        <dbReference type="EMBL" id="KAF2887464.1"/>
    </source>
</evidence>
<dbReference type="OrthoDB" id="1735038at2759"/>